<comment type="subcellular location">
    <subcellularLocation>
        <location evidence="1">Cell membrane</location>
        <topology evidence="1">Multi-pass membrane protein</topology>
    </subcellularLocation>
</comment>
<dbReference type="EMBL" id="JAKGSI010000005">
    <property type="protein sequence ID" value="MCF4007526.1"/>
    <property type="molecule type" value="Genomic_DNA"/>
</dbReference>
<keyword evidence="5 8" id="KW-0812">Transmembrane</keyword>
<feature type="transmembrane region" description="Helical" evidence="8">
    <location>
        <begin position="104"/>
        <end position="122"/>
    </location>
</feature>
<dbReference type="Proteomes" id="UP001139336">
    <property type="component" value="Unassembled WGS sequence"/>
</dbReference>
<name>A0A9X1QQZ7_9CORY</name>
<keyword evidence="3" id="KW-1003">Cell membrane</keyword>
<gene>
    <name evidence="10" type="ORF">L1O03_10155</name>
</gene>
<evidence type="ECO:0000313" key="11">
    <source>
        <dbReference type="Proteomes" id="UP001139336"/>
    </source>
</evidence>
<evidence type="ECO:0000256" key="2">
    <source>
        <dbReference type="ARBA" id="ARBA00022448"/>
    </source>
</evidence>
<keyword evidence="7 8" id="KW-0472">Membrane</keyword>
<comment type="caution">
    <text evidence="10">The sequence shown here is derived from an EMBL/GenBank/DDBJ whole genome shotgun (WGS) entry which is preliminary data.</text>
</comment>
<evidence type="ECO:0000313" key="10">
    <source>
        <dbReference type="EMBL" id="MCF4007526.1"/>
    </source>
</evidence>
<dbReference type="GO" id="GO:0008982">
    <property type="term" value="F:protein-N(PI)-phosphohistidine-sugar phosphotransferase activity"/>
    <property type="evidence" value="ECO:0007669"/>
    <property type="project" value="InterPro"/>
</dbReference>
<feature type="transmembrane region" description="Helical" evidence="8">
    <location>
        <begin position="309"/>
        <end position="331"/>
    </location>
</feature>
<feature type="transmembrane region" description="Helical" evidence="8">
    <location>
        <begin position="174"/>
        <end position="202"/>
    </location>
</feature>
<feature type="transmembrane region" description="Helical" evidence="8">
    <location>
        <begin position="129"/>
        <end position="154"/>
    </location>
</feature>
<evidence type="ECO:0000256" key="5">
    <source>
        <dbReference type="ARBA" id="ARBA00022692"/>
    </source>
</evidence>
<keyword evidence="4 10" id="KW-0762">Sugar transport</keyword>
<evidence type="ECO:0000256" key="4">
    <source>
        <dbReference type="ARBA" id="ARBA00022597"/>
    </source>
</evidence>
<dbReference type="GO" id="GO:0005886">
    <property type="term" value="C:plasma membrane"/>
    <property type="evidence" value="ECO:0007669"/>
    <property type="project" value="UniProtKB-SubCell"/>
</dbReference>
<evidence type="ECO:0000259" key="9">
    <source>
        <dbReference type="Pfam" id="PF13303"/>
    </source>
</evidence>
<dbReference type="GO" id="GO:0009401">
    <property type="term" value="P:phosphoenolpyruvate-dependent sugar phosphotransferase system"/>
    <property type="evidence" value="ECO:0007669"/>
    <property type="project" value="InterPro"/>
</dbReference>
<dbReference type="InterPro" id="IPR003352">
    <property type="entry name" value="PTS_EIIC"/>
</dbReference>
<organism evidence="10 11">
    <name type="scientific">Corynebacterium uropygiale</name>
    <dbReference type="NCBI Taxonomy" id="1775911"/>
    <lineage>
        <taxon>Bacteria</taxon>
        <taxon>Bacillati</taxon>
        <taxon>Actinomycetota</taxon>
        <taxon>Actinomycetes</taxon>
        <taxon>Mycobacteriales</taxon>
        <taxon>Corynebacteriaceae</taxon>
        <taxon>Corynebacterium</taxon>
    </lineage>
</organism>
<keyword evidence="2" id="KW-0813">Transport</keyword>
<keyword evidence="6 8" id="KW-1133">Transmembrane helix</keyword>
<keyword evidence="11" id="KW-1185">Reference proteome</keyword>
<evidence type="ECO:0000256" key="6">
    <source>
        <dbReference type="ARBA" id="ARBA00022989"/>
    </source>
</evidence>
<feature type="domain" description="Phosphotransferase system EIIC" evidence="9">
    <location>
        <begin position="8"/>
        <end position="342"/>
    </location>
</feature>
<reference evidence="10" key="1">
    <citation type="submission" date="2022-01" db="EMBL/GenBank/DDBJ databases">
        <title>Corynebacterium sp. nov isolated from isolated from the feces of the greater white-fronted geese (Anser albifrons) at Poyang Lake, PR China.</title>
        <authorList>
            <person name="Liu Q."/>
        </authorList>
    </citation>
    <scope>NUCLEOTIDE SEQUENCE</scope>
    <source>
        <strain evidence="10">JCM 32435</strain>
    </source>
</reference>
<feature type="transmembrane region" description="Helical" evidence="8">
    <location>
        <begin position="73"/>
        <end position="92"/>
    </location>
</feature>
<evidence type="ECO:0000256" key="7">
    <source>
        <dbReference type="ARBA" id="ARBA00023136"/>
    </source>
</evidence>
<feature type="transmembrane region" description="Helical" evidence="8">
    <location>
        <begin position="45"/>
        <end position="66"/>
    </location>
</feature>
<dbReference type="Pfam" id="PF13303">
    <property type="entry name" value="PTS_EIIC_2"/>
    <property type="match status" value="1"/>
</dbReference>
<sequence>MSAGQFTMKVLNGISLAVVVTLVPQALLGELLKALLPIFPAGQPIISLVNLASTLLPVMIGILVAVQFRLTPIQTAVVGICALLGSGVASPAEGGAFTFKGTGLVINSGLTAALAVGMVLLIGERLGNYTILLLSTLTVLIVGSIGAFVTYPVVKIFTLWLGQLINGTTTLQPILMGLILSTLFAALIVSPISTVGIATAIFMDGIAAGTGNLGCVAAGMGLMVAGWKANGFANSIIHIVGSPKVQMANMFAHPKAMAPLLTNAALLGAIGGAFGVKGTPVSTGFGITGLAGPLAALNDPEWGWTLSNVGIVALCWVVLPLLFAFVFSALFERIGWVRPEHYALRFT</sequence>
<proteinExistence type="predicted"/>
<evidence type="ECO:0000256" key="8">
    <source>
        <dbReference type="SAM" id="Phobius"/>
    </source>
</evidence>
<evidence type="ECO:0000256" key="1">
    <source>
        <dbReference type="ARBA" id="ARBA00004651"/>
    </source>
</evidence>
<evidence type="ECO:0000256" key="3">
    <source>
        <dbReference type="ARBA" id="ARBA00022475"/>
    </source>
</evidence>
<accession>A0A9X1QQZ7</accession>
<protein>
    <submittedName>
        <fullName evidence="10">PTS sugar transporter subunit IIC</fullName>
    </submittedName>
</protein>
<dbReference type="AlphaFoldDB" id="A0A9X1QQZ7"/>